<protein>
    <submittedName>
        <fullName evidence="2">Uncharacterized protein</fullName>
    </submittedName>
</protein>
<sequence>MAAAAPHGAGIDLSVTLGTDLADGACGGDTQLDVTRLDQVNFCYVVTNHSSTTLAWHTLADDVSGVLLSAAPINLPPGASRQYNRIVTARESQAPDTHWTAYDVHPGYALAANVLAGERVFDDGFDGAGNGEPVYDFVDITGVGTPLGLEDDDSTAEVDVGFPFTYYGLTADRLRVAYNGGILFDLEAGWFTPQNVPLPTTDVGAAILPYWTDIYYQQPGDGDIYVATLGSAPNRRFVVEWFNLPIMIGGIQQDSATFETVIYEGSNAILFQYADTDVGDPLRNDGISATIGLNAPAGVDAALQYSYKSASVSAGKAILFSPTTPVAYSASAQVTLDVGVPKITVTPAQFDVAAAAGGSTSATLDIGNIGNRPLTWNIGSFGTASHLPATSRYTVPLGDPAATTAMPAPPRKAHPPKTPPAQAPQAEGVSAFAIDLDTSSLVGLDATHPETITPVASVGDLILTAGEFVDEDFTQLYAIDYYSWHLLTLNTRDGTSTVVGTAVLQNGAGINWSGLAWDASTGTLYASAYAQGRFGIDSFLYTIDPLTAAATLVGRIGGIGDPANGTLVVDIAVDADGHMYGVDIVADDFVAIDKANGEAAVVSSLGFDANFAQGLDFDDYTGQLYYAAFNNSVGEAQMYTIEPSTGALMLVGASGADPTRTQLAAFAVARLAGVCAYPNDVPWLAYSTTRGSTAAGATTPVTVGFDASTLAPGTYHANVCIANNDLTNRRVPVPVTLTVN</sequence>
<evidence type="ECO:0000313" key="3">
    <source>
        <dbReference type="Proteomes" id="UP000550401"/>
    </source>
</evidence>
<dbReference type="RefSeq" id="WP_182530530.1">
    <property type="nucleotide sequence ID" value="NZ_JACGXL010000002.1"/>
</dbReference>
<proteinExistence type="predicted"/>
<dbReference type="SUPFAM" id="SSF101898">
    <property type="entry name" value="NHL repeat"/>
    <property type="match status" value="1"/>
</dbReference>
<evidence type="ECO:0000256" key="1">
    <source>
        <dbReference type="SAM" id="MobiDB-lite"/>
    </source>
</evidence>
<name>A0A839EXU9_9GAMM</name>
<gene>
    <name evidence="2" type="ORF">FHW12_001677</name>
</gene>
<dbReference type="Proteomes" id="UP000550401">
    <property type="component" value="Unassembled WGS sequence"/>
</dbReference>
<accession>A0A839EXU9</accession>
<comment type="caution">
    <text evidence="2">The sequence shown here is derived from an EMBL/GenBank/DDBJ whole genome shotgun (WGS) entry which is preliminary data.</text>
</comment>
<keyword evidence="3" id="KW-1185">Reference proteome</keyword>
<evidence type="ECO:0000313" key="2">
    <source>
        <dbReference type="EMBL" id="MBA8887463.1"/>
    </source>
</evidence>
<dbReference type="EMBL" id="JACGXL010000002">
    <property type="protein sequence ID" value="MBA8887463.1"/>
    <property type="molecule type" value="Genomic_DNA"/>
</dbReference>
<feature type="region of interest" description="Disordered" evidence="1">
    <location>
        <begin position="398"/>
        <end position="425"/>
    </location>
</feature>
<reference evidence="2 3" key="1">
    <citation type="submission" date="2020-07" db="EMBL/GenBank/DDBJ databases">
        <title>Genomic Encyclopedia of Type Strains, Phase IV (KMG-V): Genome sequencing to study the core and pangenomes of soil and plant-associated prokaryotes.</title>
        <authorList>
            <person name="Whitman W."/>
        </authorList>
    </citation>
    <scope>NUCLEOTIDE SEQUENCE [LARGE SCALE GENOMIC DNA]</scope>
    <source>
        <strain evidence="2 3">RH2WT43</strain>
    </source>
</reference>
<organism evidence="2 3">
    <name type="scientific">Dokdonella fugitiva</name>
    <dbReference type="NCBI Taxonomy" id="328517"/>
    <lineage>
        <taxon>Bacteria</taxon>
        <taxon>Pseudomonadati</taxon>
        <taxon>Pseudomonadota</taxon>
        <taxon>Gammaproteobacteria</taxon>
        <taxon>Lysobacterales</taxon>
        <taxon>Rhodanobacteraceae</taxon>
        <taxon>Dokdonella</taxon>
    </lineage>
</organism>
<dbReference type="AlphaFoldDB" id="A0A839EXU9"/>